<accession>A0A501XBZ2</accession>
<evidence type="ECO:0000313" key="2">
    <source>
        <dbReference type="Proteomes" id="UP000319776"/>
    </source>
</evidence>
<keyword evidence="2" id="KW-1185">Reference proteome</keyword>
<sequence>MLSSVHCFGCSEELFSTGLAGSLLVSSVSVALFSPLVFEVWLSSVEVLSLSSGFASVFGWSSLSF</sequence>
<organism evidence="1 2">
    <name type="scientific">[Mycoplasma] falconis</name>
    <dbReference type="NCBI Taxonomy" id="92403"/>
    <lineage>
        <taxon>Bacteria</taxon>
        <taxon>Bacillati</taxon>
        <taxon>Mycoplasmatota</taxon>
        <taxon>Mycoplasmoidales</taxon>
        <taxon>Metamycoplasmataceae</taxon>
        <taxon>Metamycoplasma</taxon>
    </lineage>
</organism>
<evidence type="ECO:0000313" key="1">
    <source>
        <dbReference type="EMBL" id="TPE58022.1"/>
    </source>
</evidence>
<reference evidence="1 2" key="1">
    <citation type="submission" date="2019-06" db="EMBL/GenBank/DDBJ databases">
        <title>Mycoplasma falconis type strain whole genome sequence.</title>
        <authorList>
            <person name="Spergser J."/>
        </authorList>
    </citation>
    <scope>NUCLEOTIDE SEQUENCE [LARGE SCALE GENOMIC DNA]</scope>
    <source>
        <strain evidence="1 2">ATCC 51372</strain>
    </source>
</reference>
<name>A0A501XBZ2_9BACT</name>
<proteinExistence type="predicted"/>
<comment type="caution">
    <text evidence="1">The sequence shown here is derived from an EMBL/GenBank/DDBJ whole genome shotgun (WGS) entry which is preliminary data.</text>
</comment>
<dbReference type="Proteomes" id="UP000319776">
    <property type="component" value="Unassembled WGS sequence"/>
</dbReference>
<dbReference type="EMBL" id="VFSS01000001">
    <property type="protein sequence ID" value="TPE58022.1"/>
    <property type="molecule type" value="Genomic_DNA"/>
</dbReference>
<protein>
    <submittedName>
        <fullName evidence="1">Uncharacterized protein</fullName>
    </submittedName>
</protein>
<gene>
    <name evidence="1" type="ORF">FJO69_00190</name>
</gene>
<dbReference type="RefSeq" id="WP_140780994.1">
    <property type="nucleotide sequence ID" value="NZ_VFSS01000001.1"/>
</dbReference>
<dbReference type="AlphaFoldDB" id="A0A501XBZ2"/>